<dbReference type="InterPro" id="IPR014710">
    <property type="entry name" value="RmlC-like_jellyroll"/>
</dbReference>
<keyword evidence="2" id="KW-0223">Dioxygenase</keyword>
<comment type="caution">
    <text evidence="2">The sequence shown here is derived from an EMBL/GenBank/DDBJ whole genome shotgun (WGS) entry which is preliminary data.</text>
</comment>
<dbReference type="InterPro" id="IPR011051">
    <property type="entry name" value="RmlC_Cupin_sf"/>
</dbReference>
<evidence type="ECO:0000259" key="1">
    <source>
        <dbReference type="Pfam" id="PF07883"/>
    </source>
</evidence>
<dbReference type="EMBL" id="JAUSRV010000008">
    <property type="protein sequence ID" value="MDP9972428.1"/>
    <property type="molecule type" value="Genomic_DNA"/>
</dbReference>
<evidence type="ECO:0000313" key="3">
    <source>
        <dbReference type="Proteomes" id="UP001224845"/>
    </source>
</evidence>
<dbReference type="Proteomes" id="UP001224845">
    <property type="component" value="Unassembled WGS sequence"/>
</dbReference>
<dbReference type="Pfam" id="PF07883">
    <property type="entry name" value="Cupin_2"/>
    <property type="match status" value="1"/>
</dbReference>
<dbReference type="InterPro" id="IPR013096">
    <property type="entry name" value="Cupin_2"/>
</dbReference>
<dbReference type="SUPFAM" id="SSF51182">
    <property type="entry name" value="RmlC-like cupins"/>
    <property type="match status" value="1"/>
</dbReference>
<proteinExistence type="predicted"/>
<dbReference type="GO" id="GO:0051213">
    <property type="term" value="F:dioxygenase activity"/>
    <property type="evidence" value="ECO:0007669"/>
    <property type="project" value="UniProtKB-KW"/>
</dbReference>
<sequence>MALSHASSGQVVNLGTLDGQATETCALLKARDIELMWLVLPAGKQVPSHAVSTSMTLQCMRGKVEVQLDGEAKLLEADQVMYLAGGVPHGLHALEDARLLMTVVLPASRTD</sequence>
<protein>
    <submittedName>
        <fullName evidence="2">Quercetin dioxygenase-like cupin family protein</fullName>
    </submittedName>
</protein>
<keyword evidence="2" id="KW-0560">Oxidoreductase</keyword>
<dbReference type="RefSeq" id="WP_026284304.1">
    <property type="nucleotide sequence ID" value="NZ_CAXUQE020000002.1"/>
</dbReference>
<gene>
    <name evidence="2" type="ORF">J2W39_003670</name>
</gene>
<evidence type="ECO:0000313" key="2">
    <source>
        <dbReference type="EMBL" id="MDP9972428.1"/>
    </source>
</evidence>
<organism evidence="2 3">
    <name type="scientific">Variovorax paradoxus</name>
    <dbReference type="NCBI Taxonomy" id="34073"/>
    <lineage>
        <taxon>Bacteria</taxon>
        <taxon>Pseudomonadati</taxon>
        <taxon>Pseudomonadota</taxon>
        <taxon>Betaproteobacteria</taxon>
        <taxon>Burkholderiales</taxon>
        <taxon>Comamonadaceae</taxon>
        <taxon>Variovorax</taxon>
    </lineage>
</organism>
<dbReference type="AlphaFoldDB" id="A0AAW8EHW0"/>
<dbReference type="Gene3D" id="2.60.120.10">
    <property type="entry name" value="Jelly Rolls"/>
    <property type="match status" value="1"/>
</dbReference>
<accession>A0AAW8EHW0</accession>
<reference evidence="2" key="1">
    <citation type="submission" date="2023-07" db="EMBL/GenBank/DDBJ databases">
        <title>Sorghum-associated microbial communities from plants grown in Nebraska, USA.</title>
        <authorList>
            <person name="Schachtman D."/>
        </authorList>
    </citation>
    <scope>NUCLEOTIDE SEQUENCE</scope>
    <source>
        <strain evidence="2">DS3315</strain>
    </source>
</reference>
<name>A0AAW8EHW0_VARPD</name>
<feature type="domain" description="Cupin type-2" evidence="1">
    <location>
        <begin position="38"/>
        <end position="103"/>
    </location>
</feature>